<gene>
    <name evidence="1" type="ORF">MRB53_004940</name>
</gene>
<reference evidence="1 2" key="1">
    <citation type="journal article" date="2022" name="Hortic Res">
        <title>A haplotype resolved chromosomal level avocado genome allows analysis of novel avocado genes.</title>
        <authorList>
            <person name="Nath O."/>
            <person name="Fletcher S.J."/>
            <person name="Hayward A."/>
            <person name="Shaw L.M."/>
            <person name="Masouleh A.K."/>
            <person name="Furtado A."/>
            <person name="Henry R.J."/>
            <person name="Mitter N."/>
        </authorList>
    </citation>
    <scope>NUCLEOTIDE SEQUENCE [LARGE SCALE GENOMIC DNA]</scope>
    <source>
        <strain evidence="2">cv. Hass</strain>
    </source>
</reference>
<dbReference type="Proteomes" id="UP001234297">
    <property type="component" value="Chromosome 2"/>
</dbReference>
<keyword evidence="2" id="KW-1185">Reference proteome</keyword>
<name>A0ACC2MBZ3_PERAE</name>
<sequence>MGPSNDAKLTDSELEQKLKAFKTDSFDPNALVKPCRTEKEIRQLCSSLLSLKKSSAEELRISVYSDYTSFTQMSKEVANIEDDMLSVRSLLSTQITLVHDLAKKVHNETLSSCHEHSIMDDIPYVEDGEPTDVEKWLVEFPDMLTVFLAERRVDEALDALDKGERVAGEARENKTLNPAALSLLQAAITEGRQRLSDYLVEVASQPSICGAELRATVLAIKRLGDGSLAHTLLVNAHDKRFEYNMQYLCPLSASYGQAYTACLSRLVLSAIAQASSDSLAVFGKDPAYEPELFIWSAKKIEAFAFLVKRDVIPSLPASGGLRAVVECVQIALGHCSLLEDERLDLYPILLEIFRPSVEKAVEANFKRIEKKISSLVAVDDWVLTYPPSVTHTNGCSDASFGCGTAPQPKLSCSAHLLNSLVQEFIENVGPLHKMELGGPVLEGMFQVFSFYVSLLINALPASVDDEANMEDTRNKVVRMAVTEAQQIVLLANASLLADELLPHAANKLAALNGKDGLLKSASDIREWRRRLQRCVDLLRDSFCRQHALDLIFTEDYDTRISADIYICMDEDVNEYDMFPSPIFQDLFIKLNRVASIAADMLSGREKFTTLLLMRLTETVILWISDDHHFWDVIEGPKPLGPLGLKQFYLDMEFIVHFSSQGNFLSRHLHQVIKGNMSRAMDAFATAGVDPSSVLPEDDWFVDVSQEAIYRLNGKSILFDGHQYPRSPSTSISAYSMLSI</sequence>
<evidence type="ECO:0000313" key="1">
    <source>
        <dbReference type="EMBL" id="KAJ8643192.1"/>
    </source>
</evidence>
<protein>
    <submittedName>
        <fullName evidence="1">Uncharacterized protein</fullName>
    </submittedName>
</protein>
<proteinExistence type="predicted"/>
<dbReference type="EMBL" id="CM056810">
    <property type="protein sequence ID" value="KAJ8643192.1"/>
    <property type="molecule type" value="Genomic_DNA"/>
</dbReference>
<evidence type="ECO:0000313" key="2">
    <source>
        <dbReference type="Proteomes" id="UP001234297"/>
    </source>
</evidence>
<organism evidence="1 2">
    <name type="scientific">Persea americana</name>
    <name type="common">Avocado</name>
    <dbReference type="NCBI Taxonomy" id="3435"/>
    <lineage>
        <taxon>Eukaryota</taxon>
        <taxon>Viridiplantae</taxon>
        <taxon>Streptophyta</taxon>
        <taxon>Embryophyta</taxon>
        <taxon>Tracheophyta</taxon>
        <taxon>Spermatophyta</taxon>
        <taxon>Magnoliopsida</taxon>
        <taxon>Magnoliidae</taxon>
        <taxon>Laurales</taxon>
        <taxon>Lauraceae</taxon>
        <taxon>Persea</taxon>
    </lineage>
</organism>
<comment type="caution">
    <text evidence="1">The sequence shown here is derived from an EMBL/GenBank/DDBJ whole genome shotgun (WGS) entry which is preliminary data.</text>
</comment>
<accession>A0ACC2MBZ3</accession>